<dbReference type="PANTHER" id="PTHR47980">
    <property type="entry name" value="LD44762P"/>
    <property type="match status" value="1"/>
</dbReference>
<dbReference type="SUPFAM" id="SSF52540">
    <property type="entry name" value="P-loop containing nucleoside triphosphate hydrolases"/>
    <property type="match status" value="1"/>
</dbReference>
<accession>R7UFL0</accession>
<keyword evidence="11" id="KW-1185">Reference proteome</keyword>
<dbReference type="SMART" id="SM00173">
    <property type="entry name" value="RAS"/>
    <property type="match status" value="1"/>
</dbReference>
<comment type="function">
    <text evidence="6">Protein transport. Probably involved in vesicular traffic from ER to Golgi.</text>
</comment>
<dbReference type="Proteomes" id="UP000014760">
    <property type="component" value="Unassembled WGS sequence"/>
</dbReference>
<dbReference type="InterPro" id="IPR005225">
    <property type="entry name" value="Small_GTP-bd"/>
</dbReference>
<evidence type="ECO:0000256" key="1">
    <source>
        <dbReference type="ARBA" id="ARBA00006270"/>
    </source>
</evidence>
<dbReference type="OrthoDB" id="9989112at2759"/>
<keyword evidence="5" id="KW-0636">Prenylation</keyword>
<dbReference type="PRINTS" id="PR00449">
    <property type="entry name" value="RASTRNSFRMNG"/>
</dbReference>
<evidence type="ECO:0000313" key="10">
    <source>
        <dbReference type="EnsemblMetazoa" id="CapteP19151"/>
    </source>
</evidence>
<dbReference type="AlphaFoldDB" id="R7UFL0"/>
<dbReference type="EnsemblMetazoa" id="CapteT19151">
    <property type="protein sequence ID" value="CapteP19151"/>
    <property type="gene ID" value="CapteG19151"/>
</dbReference>
<evidence type="ECO:0000256" key="5">
    <source>
        <dbReference type="ARBA" id="ARBA00023289"/>
    </source>
</evidence>
<evidence type="ECO:0000256" key="7">
    <source>
        <dbReference type="ARBA" id="ARBA00067099"/>
    </source>
</evidence>
<dbReference type="InterPro" id="IPR027417">
    <property type="entry name" value="P-loop_NTPase"/>
</dbReference>
<dbReference type="SMART" id="SM00175">
    <property type="entry name" value="RAB"/>
    <property type="match status" value="1"/>
</dbReference>
<keyword evidence="4" id="KW-0449">Lipoprotein</keyword>
<dbReference type="EMBL" id="KB301890">
    <property type="protein sequence ID" value="ELU04995.1"/>
    <property type="molecule type" value="Genomic_DNA"/>
</dbReference>
<evidence type="ECO:0000313" key="11">
    <source>
        <dbReference type="Proteomes" id="UP000014760"/>
    </source>
</evidence>
<dbReference type="InterPro" id="IPR001806">
    <property type="entry name" value="Small_GTPase"/>
</dbReference>
<dbReference type="SMART" id="SM00176">
    <property type="entry name" value="RAN"/>
    <property type="match status" value="1"/>
</dbReference>
<dbReference type="SMART" id="SM00174">
    <property type="entry name" value="RHO"/>
    <property type="match status" value="1"/>
</dbReference>
<evidence type="ECO:0000256" key="3">
    <source>
        <dbReference type="ARBA" id="ARBA00023134"/>
    </source>
</evidence>
<dbReference type="OMA" id="CDVHENH"/>
<dbReference type="PROSITE" id="PS51421">
    <property type="entry name" value="RAS"/>
    <property type="match status" value="1"/>
</dbReference>
<evidence type="ECO:0000256" key="8">
    <source>
        <dbReference type="ARBA" id="ARBA00081865"/>
    </source>
</evidence>
<reference evidence="11" key="1">
    <citation type="submission" date="2012-12" db="EMBL/GenBank/DDBJ databases">
        <authorList>
            <person name="Hellsten U."/>
            <person name="Grimwood J."/>
            <person name="Chapman J.A."/>
            <person name="Shapiro H."/>
            <person name="Aerts A."/>
            <person name="Otillar R.P."/>
            <person name="Terry A.Y."/>
            <person name="Boore J.L."/>
            <person name="Simakov O."/>
            <person name="Marletaz F."/>
            <person name="Cho S.-J."/>
            <person name="Edsinger-Gonzales E."/>
            <person name="Havlak P."/>
            <person name="Kuo D.-H."/>
            <person name="Larsson T."/>
            <person name="Lv J."/>
            <person name="Arendt D."/>
            <person name="Savage R."/>
            <person name="Osoegawa K."/>
            <person name="de Jong P."/>
            <person name="Lindberg D.R."/>
            <person name="Seaver E.C."/>
            <person name="Weisblat D.A."/>
            <person name="Putnam N.H."/>
            <person name="Grigoriev I.V."/>
            <person name="Rokhsar D.S."/>
        </authorList>
    </citation>
    <scope>NUCLEOTIDE SEQUENCE</scope>
    <source>
        <strain evidence="11">I ESC-2004</strain>
    </source>
</reference>
<dbReference type="GO" id="GO:0003924">
    <property type="term" value="F:GTPase activity"/>
    <property type="evidence" value="ECO:0007669"/>
    <property type="project" value="InterPro"/>
</dbReference>
<dbReference type="Gene3D" id="3.40.50.300">
    <property type="entry name" value="P-loop containing nucleotide triphosphate hydrolases"/>
    <property type="match status" value="1"/>
</dbReference>
<dbReference type="CDD" id="cd00154">
    <property type="entry name" value="Rab"/>
    <property type="match status" value="1"/>
</dbReference>
<dbReference type="Pfam" id="PF00071">
    <property type="entry name" value="Ras"/>
    <property type="match status" value="1"/>
</dbReference>
<dbReference type="InterPro" id="IPR050305">
    <property type="entry name" value="Small_GTPase_Rab"/>
</dbReference>
<evidence type="ECO:0000256" key="2">
    <source>
        <dbReference type="ARBA" id="ARBA00022741"/>
    </source>
</evidence>
<keyword evidence="3" id="KW-0342">GTP-binding</keyword>
<reference evidence="10" key="3">
    <citation type="submission" date="2015-06" db="UniProtKB">
        <authorList>
            <consortium name="EnsemblMetazoa"/>
        </authorList>
    </citation>
    <scope>IDENTIFICATION</scope>
</reference>
<evidence type="ECO:0000256" key="6">
    <source>
        <dbReference type="ARBA" id="ARBA00053444"/>
    </source>
</evidence>
<dbReference type="PROSITE" id="PS51419">
    <property type="entry name" value="RAB"/>
    <property type="match status" value="1"/>
</dbReference>
<reference evidence="9 11" key="2">
    <citation type="journal article" date="2013" name="Nature">
        <title>Insights into bilaterian evolution from three spiralian genomes.</title>
        <authorList>
            <person name="Simakov O."/>
            <person name="Marletaz F."/>
            <person name="Cho S.J."/>
            <person name="Edsinger-Gonzales E."/>
            <person name="Havlak P."/>
            <person name="Hellsten U."/>
            <person name="Kuo D.H."/>
            <person name="Larsson T."/>
            <person name="Lv J."/>
            <person name="Arendt D."/>
            <person name="Savage R."/>
            <person name="Osoegawa K."/>
            <person name="de Jong P."/>
            <person name="Grimwood J."/>
            <person name="Chapman J.A."/>
            <person name="Shapiro H."/>
            <person name="Aerts A."/>
            <person name="Otillar R.P."/>
            <person name="Terry A.Y."/>
            <person name="Boore J.L."/>
            <person name="Grigoriev I.V."/>
            <person name="Lindberg D.R."/>
            <person name="Seaver E.C."/>
            <person name="Weisblat D.A."/>
            <person name="Putnam N.H."/>
            <person name="Rokhsar D.S."/>
        </authorList>
    </citation>
    <scope>NUCLEOTIDE SEQUENCE</scope>
    <source>
        <strain evidence="9 11">I ESC-2004</strain>
    </source>
</reference>
<keyword evidence="2" id="KW-0547">Nucleotide-binding</keyword>
<comment type="similarity">
    <text evidence="1">Belongs to the small GTPase superfamily. Rab family.</text>
</comment>
<evidence type="ECO:0000256" key="4">
    <source>
        <dbReference type="ARBA" id="ARBA00023288"/>
    </source>
</evidence>
<protein>
    <recommendedName>
        <fullName evidence="7">Ras-related protein Rab-1</fullName>
    </recommendedName>
    <alternativeName>
        <fullName evidence="8">Small GTP-binding protein rab1</fullName>
    </alternativeName>
</protein>
<dbReference type="HOGENOM" id="CLU_041217_23_1_1"/>
<name>R7UFL0_CAPTE</name>
<sequence length="204" mass="23209">MNGDPSSQLAFKILVLGDSSVGKTCLIHRYCDDTFYETYVSTIGIDCKQRETMLDQIPVRLRIWDTAGQERFRTLTTAYYRGAQGILLVFDITNEDSFSHLSYWLKNIEEMGSADICKVLVGNKCDLEKDRAVPTDRATKLAKNFGVKFFETSCKTNECVTAAFEYLASMIKAKADEKLEKHGSLQRAHSWHKDSFKKQSWCAC</sequence>
<dbReference type="FunCoup" id="R7UFL0">
    <property type="interactions" value="1"/>
</dbReference>
<dbReference type="GO" id="GO:0005525">
    <property type="term" value="F:GTP binding"/>
    <property type="evidence" value="ECO:0007669"/>
    <property type="project" value="UniProtKB-KW"/>
</dbReference>
<dbReference type="PROSITE" id="PS51420">
    <property type="entry name" value="RHO"/>
    <property type="match status" value="1"/>
</dbReference>
<organism evidence="9">
    <name type="scientific">Capitella teleta</name>
    <name type="common">Polychaete worm</name>
    <dbReference type="NCBI Taxonomy" id="283909"/>
    <lineage>
        <taxon>Eukaryota</taxon>
        <taxon>Metazoa</taxon>
        <taxon>Spiralia</taxon>
        <taxon>Lophotrochozoa</taxon>
        <taxon>Annelida</taxon>
        <taxon>Polychaeta</taxon>
        <taxon>Sedentaria</taxon>
        <taxon>Scolecida</taxon>
        <taxon>Capitellidae</taxon>
        <taxon>Capitella</taxon>
    </lineage>
</organism>
<proteinExistence type="inferred from homology"/>
<evidence type="ECO:0000313" key="9">
    <source>
        <dbReference type="EMBL" id="ELU04995.1"/>
    </source>
</evidence>
<dbReference type="STRING" id="283909.R7UFL0"/>
<gene>
    <name evidence="9" type="ORF">CAPTEDRAFT_19151</name>
</gene>
<dbReference type="EMBL" id="AMQN01007978">
    <property type="status" value="NOT_ANNOTATED_CDS"/>
    <property type="molecule type" value="Genomic_DNA"/>
</dbReference>
<dbReference type="FunFam" id="3.40.50.300:FF:001018">
    <property type="entry name" value="Rab family GTPase"/>
    <property type="match status" value="1"/>
</dbReference>
<dbReference type="NCBIfam" id="TIGR00231">
    <property type="entry name" value="small_GTP"/>
    <property type="match status" value="1"/>
</dbReference>